<feature type="chain" id="PRO_5003124351" description="Peptidase M11 gametolysin domain-containing protein" evidence="2">
    <location>
        <begin position="26"/>
        <end position="775"/>
    </location>
</feature>
<evidence type="ECO:0000256" key="1">
    <source>
        <dbReference type="SAM" id="MobiDB-lite"/>
    </source>
</evidence>
<dbReference type="OrthoDB" id="535741at2759"/>
<feature type="domain" description="Peptidase M11 gametolysin" evidence="3">
    <location>
        <begin position="534"/>
        <end position="682"/>
    </location>
</feature>
<proteinExistence type="predicted"/>
<feature type="domain" description="Peptidase M11 gametolysin" evidence="3">
    <location>
        <begin position="219"/>
        <end position="369"/>
    </location>
</feature>
<evidence type="ECO:0000313" key="4">
    <source>
        <dbReference type="EMBL" id="EFJ42849.1"/>
    </source>
</evidence>
<evidence type="ECO:0000259" key="3">
    <source>
        <dbReference type="Pfam" id="PF05548"/>
    </source>
</evidence>
<dbReference type="KEGG" id="vcn:VOLCADRAFT_97008"/>
<feature type="signal peptide" evidence="2">
    <location>
        <begin position="1"/>
        <end position="25"/>
    </location>
</feature>
<dbReference type="Proteomes" id="UP000001058">
    <property type="component" value="Unassembled WGS sequence"/>
</dbReference>
<organism evidence="5">
    <name type="scientific">Volvox carteri f. nagariensis</name>
    <dbReference type="NCBI Taxonomy" id="3068"/>
    <lineage>
        <taxon>Eukaryota</taxon>
        <taxon>Viridiplantae</taxon>
        <taxon>Chlorophyta</taxon>
        <taxon>core chlorophytes</taxon>
        <taxon>Chlorophyceae</taxon>
        <taxon>CS clade</taxon>
        <taxon>Chlamydomonadales</taxon>
        <taxon>Volvocaceae</taxon>
        <taxon>Volvox</taxon>
    </lineage>
</organism>
<feature type="compositionally biased region" description="Low complexity" evidence="1">
    <location>
        <begin position="33"/>
        <end position="43"/>
    </location>
</feature>
<accession>D8UBN0</accession>
<feature type="region of interest" description="Disordered" evidence="1">
    <location>
        <begin position="28"/>
        <end position="49"/>
    </location>
</feature>
<dbReference type="RefSeq" id="XP_002956109.1">
    <property type="nucleotide sequence ID" value="XM_002956063.1"/>
</dbReference>
<protein>
    <recommendedName>
        <fullName evidence="3">Peptidase M11 gametolysin domain-containing protein</fullName>
    </recommendedName>
</protein>
<dbReference type="Pfam" id="PF05548">
    <property type="entry name" value="Peptidase_M11"/>
    <property type="match status" value="2"/>
</dbReference>
<dbReference type="EMBL" id="GL378378">
    <property type="protein sequence ID" value="EFJ42849.1"/>
    <property type="molecule type" value="Genomic_DNA"/>
</dbReference>
<gene>
    <name evidence="4" type="ORF">VOLCADRAFT_97008</name>
</gene>
<keyword evidence="2" id="KW-0732">Signal</keyword>
<dbReference type="AlphaFoldDB" id="D8UBN0"/>
<feature type="region of interest" description="Disordered" evidence="1">
    <location>
        <begin position="407"/>
        <end position="436"/>
    </location>
</feature>
<dbReference type="InterPro" id="IPR008752">
    <property type="entry name" value="Peptidase_M11"/>
</dbReference>
<evidence type="ECO:0000313" key="5">
    <source>
        <dbReference type="Proteomes" id="UP000001058"/>
    </source>
</evidence>
<dbReference type="GeneID" id="9626607"/>
<keyword evidence="5" id="KW-1185">Reference proteome</keyword>
<reference evidence="4 5" key="1">
    <citation type="journal article" date="2010" name="Science">
        <title>Genomic analysis of organismal complexity in the multicellular green alga Volvox carteri.</title>
        <authorList>
            <person name="Prochnik S.E."/>
            <person name="Umen J."/>
            <person name="Nedelcu A.M."/>
            <person name="Hallmann A."/>
            <person name="Miller S.M."/>
            <person name="Nishii I."/>
            <person name="Ferris P."/>
            <person name="Kuo A."/>
            <person name="Mitros T."/>
            <person name="Fritz-Laylin L.K."/>
            <person name="Hellsten U."/>
            <person name="Chapman J."/>
            <person name="Simakov O."/>
            <person name="Rensing S.A."/>
            <person name="Terry A."/>
            <person name="Pangilinan J."/>
            <person name="Kapitonov V."/>
            <person name="Jurka J."/>
            <person name="Salamov A."/>
            <person name="Shapiro H."/>
            <person name="Schmutz J."/>
            <person name="Grimwood J."/>
            <person name="Lindquist E."/>
            <person name="Lucas S."/>
            <person name="Grigoriev I.V."/>
            <person name="Schmitt R."/>
            <person name="Kirk D."/>
            <person name="Rokhsar D.S."/>
        </authorList>
    </citation>
    <scope>NUCLEOTIDE SEQUENCE [LARGE SCALE GENOMIC DNA]</scope>
    <source>
        <strain evidence="5">f. Nagariensis / Eve</strain>
    </source>
</reference>
<dbReference type="InParanoid" id="D8UBN0"/>
<name>D8UBN0_VOLCA</name>
<evidence type="ECO:0000256" key="2">
    <source>
        <dbReference type="SAM" id="SignalP"/>
    </source>
</evidence>
<sequence length="775" mass="82388">MTMRRLVLPAAVLLLLLMTASGGFCQDVDEATESSSPPSGGAPPEDESSVVGITTTAVDVSGELLFLDTQSQSTGRWAIHKGDGSLVPIAFGYEPPKTDELGQAVMLGALVTISCEIDIFGVCNPAAGESTLILSPQPLLLPDTGTIYQRLLVVIIDYSDCGLPASLNETAARSMFLGPKGDGSGGVAWRYTKCSYGKFNLNVTAFNVVTVKGSCAGGLPGAAQYGRLWDDASTATGSGDACPSAAELAYLGWATPAPGGDRIDSKALPVGTALSFELPATYLTPDGNYLRVVPDWLPSYRNISVAKNLYIALRARKGGDDSLSLMYANKVNVHELEVFMENNPGAFMGVGHNINLIAITPPLTQTNLTDYRLVVYGGLWVDSDILRVYLCRYEASPKECPSLASLFVQRPSPPPQGKRRNPVTAGPAPASTVNSVAESGPVTVSGELIFVNTHFLQSAQWAIRQDNGSLVPIAVGVEPPVTDDPGQTLLAGALVTISCIIDALGNCKPVPSSRTVVLSAQPSFLPDNQVIYQRMLVIVLDYSTCGQPATINGTTLRSIFLGPNGDGSGGAAEKYRQCSYGKLNLNTTAFKVITVNADCADGVLQTCSWVLAYRTGDALAKALLGEKAFSEFTHITYIMPLRAPCPWAGMGLRPGNKMWLTVGRYGVYSLATIMQEIIHGYGGNRIDSKTLRPGTSLTFSLPATYLSPEGNYLRVVPDWLPSYSDSFNSKNLYIAVRVNKGGDALLDKNLYANRVHIHEVNATMPTGGDVRSASS</sequence>